<dbReference type="SUPFAM" id="SSF47986">
    <property type="entry name" value="DEATH domain"/>
    <property type="match status" value="1"/>
</dbReference>
<dbReference type="PROSITE" id="PS50209">
    <property type="entry name" value="CARD"/>
    <property type="match status" value="1"/>
</dbReference>
<name>A0A8C7Z0N3_9TELE</name>
<keyword evidence="3" id="KW-1185">Reference proteome</keyword>
<dbReference type="AlphaFoldDB" id="A0A8C7Z0N3"/>
<dbReference type="GO" id="GO:0042981">
    <property type="term" value="P:regulation of apoptotic process"/>
    <property type="evidence" value="ECO:0007669"/>
    <property type="project" value="InterPro"/>
</dbReference>
<accession>A0A8C7Z0N3</accession>
<dbReference type="InterPro" id="IPR001315">
    <property type="entry name" value="CARD"/>
</dbReference>
<reference evidence="2" key="2">
    <citation type="submission" date="2025-09" db="UniProtKB">
        <authorList>
            <consortium name="Ensembl"/>
        </authorList>
    </citation>
    <scope>IDENTIFICATION</scope>
</reference>
<feature type="domain" description="CARD" evidence="1">
    <location>
        <begin position="6"/>
        <end position="80"/>
    </location>
</feature>
<dbReference type="Ensembl" id="ENSOSIT00000037287.1">
    <property type="protein sequence ID" value="ENSOSIP00000035365.1"/>
    <property type="gene ID" value="ENSOSIG00000017666.1"/>
</dbReference>
<dbReference type="Proteomes" id="UP000694383">
    <property type="component" value="Unplaced"/>
</dbReference>
<proteinExistence type="predicted"/>
<evidence type="ECO:0000313" key="3">
    <source>
        <dbReference type="Proteomes" id="UP000694383"/>
    </source>
</evidence>
<reference evidence="2" key="1">
    <citation type="submission" date="2025-08" db="UniProtKB">
        <authorList>
            <consortium name="Ensembl"/>
        </authorList>
    </citation>
    <scope>IDENTIFICATION</scope>
</reference>
<protein>
    <recommendedName>
        <fullName evidence="1">CARD domain-containing protein</fullName>
    </recommendedName>
</protein>
<dbReference type="GeneTree" id="ENSGT00940000178140"/>
<dbReference type="Gene3D" id="1.10.533.10">
    <property type="entry name" value="Death Domain, Fas"/>
    <property type="match status" value="1"/>
</dbReference>
<sequence>MFEKDAPNSSLTAIRRLRVSLVDELEEQIDSLLDVLVTQEVFTRDDREDVLGHPGSRGRVRKVLDILECKAEEAAQLFLSIKMKTSLNARTGLCVL</sequence>
<evidence type="ECO:0000313" key="2">
    <source>
        <dbReference type="Ensembl" id="ENSOSIP00000035365.1"/>
    </source>
</evidence>
<dbReference type="Pfam" id="PF00619">
    <property type="entry name" value="CARD"/>
    <property type="match status" value="1"/>
</dbReference>
<dbReference type="CDD" id="cd01671">
    <property type="entry name" value="CARD"/>
    <property type="match status" value="1"/>
</dbReference>
<evidence type="ECO:0000259" key="1">
    <source>
        <dbReference type="PROSITE" id="PS50209"/>
    </source>
</evidence>
<dbReference type="InterPro" id="IPR011029">
    <property type="entry name" value="DEATH-like_dom_sf"/>
</dbReference>
<organism evidence="2 3">
    <name type="scientific">Oryzias sinensis</name>
    <name type="common">Chinese medaka</name>
    <dbReference type="NCBI Taxonomy" id="183150"/>
    <lineage>
        <taxon>Eukaryota</taxon>
        <taxon>Metazoa</taxon>
        <taxon>Chordata</taxon>
        <taxon>Craniata</taxon>
        <taxon>Vertebrata</taxon>
        <taxon>Euteleostomi</taxon>
        <taxon>Actinopterygii</taxon>
        <taxon>Neopterygii</taxon>
        <taxon>Teleostei</taxon>
        <taxon>Neoteleostei</taxon>
        <taxon>Acanthomorphata</taxon>
        <taxon>Ovalentaria</taxon>
        <taxon>Atherinomorphae</taxon>
        <taxon>Beloniformes</taxon>
        <taxon>Adrianichthyidae</taxon>
        <taxon>Oryziinae</taxon>
        <taxon>Oryzias</taxon>
    </lineage>
</organism>